<sequence length="298" mass="32621">MKNTRKNTAHLDYIFHGLGIPLSAQGRMPEADNHKRPLIIAIHGGTYSSSYFDIEGYSLLDRAQAQCLPIIAIDRPGYGHSTDFASAAPSIIHHAQILESAIDEIWRNYKHQVCGVVLIGHSIGGAVCIAIAARQPSWPLLGIAVSGVGLDPVPESKDKWNEIPPTQTFVNIPMEAMNGFFFGPEATYDSNVMPQASYSAGAPAPRSELIDISFGWPKMVGKLAANVTVPVHYRQPEFEKLWPVSEDLVNQFSNAFSNSPEVDAALVLGAGHCIDFHRVGEQFQLEQLSFAKRCAERV</sequence>
<feature type="domain" description="AB hydrolase-1" evidence="1">
    <location>
        <begin position="39"/>
        <end position="274"/>
    </location>
</feature>
<evidence type="ECO:0000313" key="2">
    <source>
        <dbReference type="EMBL" id="XCG76223.1"/>
    </source>
</evidence>
<reference evidence="2" key="1">
    <citation type="submission" date="2024-06" db="EMBL/GenBank/DDBJ databases">
        <title>The Caenorhabditis elegans bacterial microbiome influences microsporidia infection through nutrient limitation and inhibiting parasite invasion.</title>
        <authorList>
            <person name="Tamim El Jarkass H."/>
            <person name="Castelblanco S."/>
            <person name="Kaur M."/>
            <person name="Wan Y.C."/>
            <person name="Ellis A.E."/>
            <person name="Sheldon R.D."/>
            <person name="Lien E.C."/>
            <person name="Burton N.O."/>
            <person name="Wright G.D."/>
            <person name="Reinke A.W."/>
        </authorList>
    </citation>
    <scope>NUCLEOTIDE SEQUENCE</scope>
    <source>
        <strain evidence="2">MYb327</strain>
    </source>
</reference>
<dbReference type="AlphaFoldDB" id="A0AAU8EAP8"/>
<dbReference type="SUPFAM" id="SSF53474">
    <property type="entry name" value="alpha/beta-Hydrolases"/>
    <property type="match status" value="1"/>
</dbReference>
<accession>A0AAU8EAP8</accession>
<gene>
    <name evidence="2" type="ORF">ABVN21_09180</name>
</gene>
<dbReference type="InterPro" id="IPR029058">
    <property type="entry name" value="AB_hydrolase_fold"/>
</dbReference>
<protein>
    <submittedName>
        <fullName evidence="2">Alpha/beta hydrolase</fullName>
    </submittedName>
</protein>
<dbReference type="GO" id="GO:0016787">
    <property type="term" value="F:hydrolase activity"/>
    <property type="evidence" value="ECO:0007669"/>
    <property type="project" value="UniProtKB-KW"/>
</dbReference>
<organism evidence="2">
    <name type="scientific">Pseudomonas sp. MYb327</name>
    <dbReference type="NCBI Taxonomy" id="2745230"/>
    <lineage>
        <taxon>Bacteria</taxon>
        <taxon>Pseudomonadati</taxon>
        <taxon>Pseudomonadota</taxon>
        <taxon>Gammaproteobacteria</taxon>
        <taxon>Pseudomonadales</taxon>
        <taxon>Pseudomonadaceae</taxon>
        <taxon>Pseudomonas</taxon>
    </lineage>
</organism>
<dbReference type="Gene3D" id="3.40.50.1820">
    <property type="entry name" value="alpha/beta hydrolase"/>
    <property type="match status" value="1"/>
</dbReference>
<dbReference type="EMBL" id="CP159258">
    <property type="protein sequence ID" value="XCG76223.1"/>
    <property type="molecule type" value="Genomic_DNA"/>
</dbReference>
<dbReference type="InterPro" id="IPR000073">
    <property type="entry name" value="AB_hydrolase_1"/>
</dbReference>
<evidence type="ECO:0000259" key="1">
    <source>
        <dbReference type="Pfam" id="PF12697"/>
    </source>
</evidence>
<dbReference type="RefSeq" id="WP_339554529.1">
    <property type="nucleotide sequence ID" value="NZ_CP159258.1"/>
</dbReference>
<proteinExistence type="predicted"/>
<name>A0AAU8EAP8_9PSED</name>
<dbReference type="Pfam" id="PF12697">
    <property type="entry name" value="Abhydrolase_6"/>
    <property type="match status" value="1"/>
</dbReference>
<keyword evidence="2" id="KW-0378">Hydrolase</keyword>